<gene>
    <name evidence="2" type="ORF">MNBD_GAMMA15-1</name>
</gene>
<protein>
    <recommendedName>
        <fullName evidence="1">YHS domain-containing protein</fullName>
    </recommendedName>
</protein>
<dbReference type="EMBL" id="UOFN01000022">
    <property type="protein sequence ID" value="VAW73786.1"/>
    <property type="molecule type" value="Genomic_DNA"/>
</dbReference>
<evidence type="ECO:0000259" key="1">
    <source>
        <dbReference type="Pfam" id="PF04945"/>
    </source>
</evidence>
<name>A0A3B0YZE6_9ZZZZ</name>
<proteinExistence type="predicted"/>
<feature type="domain" description="YHS" evidence="1">
    <location>
        <begin position="2"/>
        <end position="39"/>
    </location>
</feature>
<reference evidence="2" key="1">
    <citation type="submission" date="2018-06" db="EMBL/GenBank/DDBJ databases">
        <authorList>
            <person name="Zhirakovskaya E."/>
        </authorList>
    </citation>
    <scope>NUCLEOTIDE SEQUENCE</scope>
</reference>
<dbReference type="SUPFAM" id="SSF47240">
    <property type="entry name" value="Ferritin-like"/>
    <property type="match status" value="1"/>
</dbReference>
<feature type="non-terminal residue" evidence="2">
    <location>
        <position position="39"/>
    </location>
</feature>
<dbReference type="AlphaFoldDB" id="A0A3B0YZE6"/>
<organism evidence="2">
    <name type="scientific">hydrothermal vent metagenome</name>
    <dbReference type="NCBI Taxonomy" id="652676"/>
    <lineage>
        <taxon>unclassified sequences</taxon>
        <taxon>metagenomes</taxon>
        <taxon>ecological metagenomes</taxon>
    </lineage>
</organism>
<dbReference type="InterPro" id="IPR007029">
    <property type="entry name" value="YHS_dom"/>
</dbReference>
<sequence>MVKDPVCGMEISEDSVAAQETYQGVTWNFCSESCHTKFQ</sequence>
<dbReference type="InterPro" id="IPR009078">
    <property type="entry name" value="Ferritin-like_SF"/>
</dbReference>
<accession>A0A3B0YZE6</accession>
<evidence type="ECO:0000313" key="2">
    <source>
        <dbReference type="EMBL" id="VAW73786.1"/>
    </source>
</evidence>
<dbReference type="Pfam" id="PF04945">
    <property type="entry name" value="YHS"/>
    <property type="match status" value="1"/>
</dbReference>